<evidence type="ECO:0000313" key="5">
    <source>
        <dbReference type="Proteomes" id="UP001329915"/>
    </source>
</evidence>
<dbReference type="Proteomes" id="UP001329915">
    <property type="component" value="Chromosome"/>
</dbReference>
<name>A0AAU0UNU7_9FIRM</name>
<reference evidence="4 5" key="1">
    <citation type="submission" date="2023-04" db="EMBL/GenBank/DDBJ databases">
        <authorList>
            <person name="Hsu D."/>
        </authorList>
    </citation>
    <scope>NUCLEOTIDE SEQUENCE [LARGE SCALE GENOMIC DNA]</scope>
    <source>
        <strain evidence="4 5">MK1</strain>
    </source>
</reference>
<feature type="binding site" evidence="2">
    <location>
        <position position="107"/>
    </location>
    <ligand>
        <name>prephenate</name>
        <dbReference type="ChEBI" id="CHEBI:29934"/>
    </ligand>
</feature>
<evidence type="ECO:0000256" key="3">
    <source>
        <dbReference type="PROSITE-ProRule" id="PRU00514"/>
    </source>
</evidence>
<evidence type="ECO:0000256" key="2">
    <source>
        <dbReference type="PIRSR" id="PIRSR005965-1"/>
    </source>
</evidence>
<dbReference type="PIRSF" id="PIRSF005965">
    <property type="entry name" value="Chor_mut_AroH"/>
    <property type="match status" value="1"/>
</dbReference>
<feature type="binding site" evidence="2">
    <location>
        <position position="89"/>
    </location>
    <ligand>
        <name>prephenate</name>
        <dbReference type="ChEBI" id="CHEBI:29934"/>
    </ligand>
</feature>
<evidence type="ECO:0000256" key="1">
    <source>
        <dbReference type="NCBIfam" id="TIGR01796"/>
    </source>
</evidence>
<dbReference type="Gene3D" id="3.30.1330.40">
    <property type="entry name" value="RutC-like"/>
    <property type="match status" value="1"/>
</dbReference>
<dbReference type="InterPro" id="IPR035959">
    <property type="entry name" value="RutC-like_sf"/>
</dbReference>
<dbReference type="GO" id="GO:0009073">
    <property type="term" value="P:aromatic amino acid family biosynthetic process"/>
    <property type="evidence" value="ECO:0007669"/>
    <property type="project" value="UniProtKB-UniRule"/>
</dbReference>
<dbReference type="NCBIfam" id="TIGR01796">
    <property type="entry name" value="CM_mono_aroH"/>
    <property type="match status" value="1"/>
</dbReference>
<proteinExistence type="predicted"/>
<dbReference type="EC" id="5.4.99.5" evidence="1 3"/>
<accession>A0AAU0UNU7</accession>
<keyword evidence="2 3" id="KW-0028">Amino-acid biosynthesis</keyword>
<feature type="binding site" evidence="2">
    <location>
        <position position="7"/>
    </location>
    <ligand>
        <name>prephenate</name>
        <dbReference type="ChEBI" id="CHEBI:29934"/>
    </ligand>
</feature>
<sequence length="119" mass="13161">MAVRGIRGATSVAENNPQLIKEATGELLRRMVDENQVDLAETASIFFTVTRDLDAAFPAAAARELGWTQVPLLCATEINVPGSVLGIIRVLIHVNTDKKQHEIKHSYLKDAVKLREDLR</sequence>
<keyword evidence="5" id="KW-1185">Reference proteome</keyword>
<dbReference type="KEGG" id="dbc:MFMK1_002819"/>
<keyword evidence="2 3" id="KW-0057">Aromatic amino acid biosynthesis</keyword>
<dbReference type="SUPFAM" id="SSF55298">
    <property type="entry name" value="YjgF-like"/>
    <property type="match status" value="1"/>
</dbReference>
<gene>
    <name evidence="4" type="primary">aroH</name>
    <name evidence="4" type="ORF">MFMK1_002819</name>
</gene>
<dbReference type="GO" id="GO:0004106">
    <property type="term" value="F:chorismate mutase activity"/>
    <property type="evidence" value="ECO:0007669"/>
    <property type="project" value="UniProtKB-UniRule"/>
</dbReference>
<dbReference type="RefSeq" id="WP_366922366.1">
    <property type="nucleotide sequence ID" value="NZ_CP121694.1"/>
</dbReference>
<dbReference type="PANTHER" id="PTHR21164:SF0">
    <property type="entry name" value="CHORISMATE MUTASE AROH"/>
    <property type="match status" value="1"/>
</dbReference>
<dbReference type="PANTHER" id="PTHR21164">
    <property type="entry name" value="CHORISMATE MUTASE"/>
    <property type="match status" value="1"/>
</dbReference>
<evidence type="ECO:0000313" key="4">
    <source>
        <dbReference type="EMBL" id="WRO22973.1"/>
    </source>
</evidence>
<dbReference type="CDD" id="cd02185">
    <property type="entry name" value="AroH"/>
    <property type="match status" value="1"/>
</dbReference>
<dbReference type="GO" id="GO:0008652">
    <property type="term" value="P:amino acid biosynthetic process"/>
    <property type="evidence" value="ECO:0007669"/>
    <property type="project" value="UniProtKB-UniRule"/>
</dbReference>
<keyword evidence="3 4" id="KW-0413">Isomerase</keyword>
<comment type="catalytic activity">
    <reaction evidence="3">
        <text>chorismate = prephenate</text>
        <dbReference type="Rhea" id="RHEA:13897"/>
        <dbReference type="ChEBI" id="CHEBI:29748"/>
        <dbReference type="ChEBI" id="CHEBI:29934"/>
        <dbReference type="EC" id="5.4.99.5"/>
    </reaction>
</comment>
<organism evidence="4 5">
    <name type="scientific">Metallumcola ferriviriculae</name>
    <dbReference type="NCBI Taxonomy" id="3039180"/>
    <lineage>
        <taxon>Bacteria</taxon>
        <taxon>Bacillati</taxon>
        <taxon>Bacillota</taxon>
        <taxon>Clostridia</taxon>
        <taxon>Neomoorellales</taxon>
        <taxon>Desulfitibacteraceae</taxon>
        <taxon>Metallumcola</taxon>
    </lineage>
</organism>
<dbReference type="InterPro" id="IPR008243">
    <property type="entry name" value="Chorismate_mutase_AroH"/>
</dbReference>
<dbReference type="Pfam" id="PF07736">
    <property type="entry name" value="CM_1"/>
    <property type="match status" value="1"/>
</dbReference>
<dbReference type="AlphaFoldDB" id="A0AAU0UNU7"/>
<dbReference type="PROSITE" id="PS51167">
    <property type="entry name" value="CHORISMATE_MUT_1"/>
    <property type="match status" value="1"/>
</dbReference>
<dbReference type="GO" id="GO:0046417">
    <property type="term" value="P:chorismate metabolic process"/>
    <property type="evidence" value="ECO:0007669"/>
    <property type="project" value="TreeGrafter"/>
</dbReference>
<protein>
    <recommendedName>
        <fullName evidence="1 3">chorismate mutase</fullName>
        <ecNumber evidence="1 3">5.4.99.5</ecNumber>
    </recommendedName>
</protein>
<dbReference type="EMBL" id="CP121694">
    <property type="protein sequence ID" value="WRO22973.1"/>
    <property type="molecule type" value="Genomic_DNA"/>
</dbReference>